<name>A0A202E9B4_9EURY</name>
<organism evidence="3 4">
    <name type="scientific">Natronolimnobius baerhuensis</name>
    <dbReference type="NCBI Taxonomy" id="253108"/>
    <lineage>
        <taxon>Archaea</taxon>
        <taxon>Methanobacteriati</taxon>
        <taxon>Methanobacteriota</taxon>
        <taxon>Stenosarchaea group</taxon>
        <taxon>Halobacteria</taxon>
        <taxon>Halobacteriales</taxon>
        <taxon>Natrialbaceae</taxon>
        <taxon>Natronolimnobius</taxon>
    </lineage>
</organism>
<dbReference type="EMBL" id="MWPH01000002">
    <property type="protein sequence ID" value="OVE84866.1"/>
    <property type="molecule type" value="Genomic_DNA"/>
</dbReference>
<gene>
    <name evidence="3" type="ORF">B2G88_10875</name>
</gene>
<dbReference type="RefSeq" id="WP_054862560.1">
    <property type="nucleotide sequence ID" value="NZ_MWPH01000002.1"/>
</dbReference>
<proteinExistence type="predicted"/>
<sequence length="126" mass="13933">MTNGSDQHTDPRSAAPDSGSDGTDHADRVVVSYPEDLSEWGLFQLEKSSFRTYLLKVHDDVAVGDVWEEFLDVGCCGSAMDVSLRVERLEGGTWIDQETTLEYESRDSVEMDGSWQAQSEGGPKRA</sequence>
<evidence type="ECO:0000313" key="3">
    <source>
        <dbReference type="EMBL" id="OVE84866.1"/>
    </source>
</evidence>
<evidence type="ECO:0000313" key="4">
    <source>
        <dbReference type="Proteomes" id="UP000196084"/>
    </source>
</evidence>
<feature type="region of interest" description="Disordered" evidence="1">
    <location>
        <begin position="104"/>
        <end position="126"/>
    </location>
</feature>
<dbReference type="Pfam" id="PF25922">
    <property type="entry name" value="DUF7968"/>
    <property type="match status" value="1"/>
</dbReference>
<dbReference type="InterPro" id="IPR058274">
    <property type="entry name" value="DUF7968"/>
</dbReference>
<evidence type="ECO:0000259" key="2">
    <source>
        <dbReference type="Pfam" id="PF25922"/>
    </source>
</evidence>
<protein>
    <recommendedName>
        <fullName evidence="2">DUF7968 domain-containing protein</fullName>
    </recommendedName>
</protein>
<feature type="region of interest" description="Disordered" evidence="1">
    <location>
        <begin position="1"/>
        <end position="29"/>
    </location>
</feature>
<evidence type="ECO:0000256" key="1">
    <source>
        <dbReference type="SAM" id="MobiDB-lite"/>
    </source>
</evidence>
<keyword evidence="4" id="KW-1185">Reference proteome</keyword>
<dbReference type="Proteomes" id="UP000196084">
    <property type="component" value="Unassembled WGS sequence"/>
</dbReference>
<dbReference type="AlphaFoldDB" id="A0A202E9B4"/>
<comment type="caution">
    <text evidence="3">The sequence shown here is derived from an EMBL/GenBank/DDBJ whole genome shotgun (WGS) entry which is preliminary data.</text>
</comment>
<reference evidence="3 4" key="1">
    <citation type="submission" date="2017-02" db="EMBL/GenBank/DDBJ databases">
        <title>Natronthermophilus aegyptiacus gen. nov.,sp. nov., an aerobic, extremely halophilic alkalithermophilic archaeon isolated from the athalassohaline Wadi An Natrun, Egypt.</title>
        <authorList>
            <person name="Zhao B."/>
        </authorList>
    </citation>
    <scope>NUCLEOTIDE SEQUENCE [LARGE SCALE GENOMIC DNA]</scope>
    <source>
        <strain evidence="3 4">CGMCC 1.3597</strain>
    </source>
</reference>
<accession>A0A202E9B4</accession>
<feature type="domain" description="DUF7968" evidence="2">
    <location>
        <begin position="23"/>
        <end position="125"/>
    </location>
</feature>